<dbReference type="EMBL" id="JAWZYT010001232">
    <property type="protein sequence ID" value="KAK4314265.1"/>
    <property type="molecule type" value="Genomic_DNA"/>
</dbReference>
<accession>A0AAE1PSW6</accession>
<protein>
    <recommendedName>
        <fullName evidence="1">HAT C-terminal dimerisation domain-containing protein</fullName>
    </recommendedName>
</protein>
<dbReference type="SUPFAM" id="SSF53098">
    <property type="entry name" value="Ribonuclease H-like"/>
    <property type="match status" value="1"/>
</dbReference>
<dbReference type="Proteomes" id="UP001292094">
    <property type="component" value="Unassembled WGS sequence"/>
</dbReference>
<gene>
    <name evidence="2" type="ORF">Pmani_014417</name>
</gene>
<sequence length="919" mass="106549">MPKVEQNYRSQRYRKVWENENWALGWLCPGKQVGKAHCNVCDKDLVAGKSELIGHTKTSSHIRLAKQIQSNRRMTSFVESKDESRIKAELNVVAMIVRKNLSFNCLDDIVNTLHFVADDSKAIKSMTCNRTKGTYLLNECLSPYAHEKLMEEVAVSGGISILCDKATDITMNKTFCVNFRFLKSDTFEPVTRFYRLIPVSDGSAQGLFELLKETLVKDGIGWDQVVGYASDGENLMQGERNSLLTKLKDAVPDLFVMKCFCHTFHLVAGHACGALSKTAEEIIHDTYNYFKLSPNRQKSYEEFQHFANCEPHKLLKPCQTRWLSISQCVDRILSQWPALELYFTEEAFGMKNLQSDRILQALKSPYIKATLESSSFVLGDFAGLNKNFQSNSFQLHLLLPETERVLRMFASNFMKRELIKYKISAFEDPSNWLQLDQVYPGILANETLKKMKPHEKDSFLSRCRDWYKIACSQILKRIDLLDPVFLAMKDVNHQLILKDKAIVSSAAVLFHKLPRLLPDVDVQSIDRQWRSILVDEEVKKGAWENHSVVEFWNPMRAVPSYKEVSTFMLKIMALPQSTAEVERTFSKLNNNKTKLRNKLSVSTLESIIKTSERFQSSFAMTPSLVKLYSGARTRRIPDRKVFYHVLQNLRDKGCFPRILATAEHHERGDQRIIIMVEHSPRIIIRRISSRLGVPRTRVWQTLKHEGLHPFHLQYVQHLQPGDAARRLEFSTWLQDHPQLCKYVLYTDEAIFTRCGYRNTRNDHYWLKEIPKKTAESHFQHRFSVNVWCGIVGDQLIGPHIFEGRLTGKVYLKYLGDKFLCLLEDVPLKTNQRIIFQHDGALAHYTKRVNEYLHQEFPGRWIGRGGPYPWPARSPDLTPLDFHHWGYMKSLVYKKKVNSREELLQEIKETARVIKTIQQF</sequence>
<dbReference type="AlphaFoldDB" id="A0AAE1PSW6"/>
<feature type="domain" description="HAT C-terminal dimerisation" evidence="1">
    <location>
        <begin position="544"/>
        <end position="608"/>
    </location>
</feature>
<dbReference type="GO" id="GO:0003676">
    <property type="term" value="F:nucleic acid binding"/>
    <property type="evidence" value="ECO:0007669"/>
    <property type="project" value="InterPro"/>
</dbReference>
<dbReference type="InterPro" id="IPR036397">
    <property type="entry name" value="RNaseH_sf"/>
</dbReference>
<evidence type="ECO:0000313" key="3">
    <source>
        <dbReference type="Proteomes" id="UP001292094"/>
    </source>
</evidence>
<keyword evidence="3" id="KW-1185">Reference proteome</keyword>
<proteinExistence type="predicted"/>
<dbReference type="Pfam" id="PF05699">
    <property type="entry name" value="Dimer_Tnp_hAT"/>
    <property type="match status" value="1"/>
</dbReference>
<dbReference type="PANTHER" id="PTHR47326">
    <property type="entry name" value="TRANSPOSABLE ELEMENT TC3 TRANSPOSASE-LIKE PROTEIN"/>
    <property type="match status" value="1"/>
</dbReference>
<comment type="caution">
    <text evidence="2">The sequence shown here is derived from an EMBL/GenBank/DDBJ whole genome shotgun (WGS) entry which is preliminary data.</text>
</comment>
<reference evidence="2" key="1">
    <citation type="submission" date="2023-11" db="EMBL/GenBank/DDBJ databases">
        <title>Genome assemblies of two species of porcelain crab, Petrolisthes cinctipes and Petrolisthes manimaculis (Anomura: Porcellanidae).</title>
        <authorList>
            <person name="Angst P."/>
        </authorList>
    </citation>
    <scope>NUCLEOTIDE SEQUENCE</scope>
    <source>
        <strain evidence="2">PB745_02</strain>
        <tissue evidence="2">Gill</tissue>
    </source>
</reference>
<dbReference type="PANTHER" id="PTHR47326:SF1">
    <property type="entry name" value="HTH PSQ-TYPE DOMAIN-CONTAINING PROTEIN"/>
    <property type="match status" value="1"/>
</dbReference>
<evidence type="ECO:0000313" key="2">
    <source>
        <dbReference type="EMBL" id="KAK4314265.1"/>
    </source>
</evidence>
<dbReference type="Gene3D" id="3.30.420.10">
    <property type="entry name" value="Ribonuclease H-like superfamily/Ribonuclease H"/>
    <property type="match status" value="1"/>
</dbReference>
<name>A0AAE1PSW6_9EUCA</name>
<organism evidence="2 3">
    <name type="scientific">Petrolisthes manimaculis</name>
    <dbReference type="NCBI Taxonomy" id="1843537"/>
    <lineage>
        <taxon>Eukaryota</taxon>
        <taxon>Metazoa</taxon>
        <taxon>Ecdysozoa</taxon>
        <taxon>Arthropoda</taxon>
        <taxon>Crustacea</taxon>
        <taxon>Multicrustacea</taxon>
        <taxon>Malacostraca</taxon>
        <taxon>Eumalacostraca</taxon>
        <taxon>Eucarida</taxon>
        <taxon>Decapoda</taxon>
        <taxon>Pleocyemata</taxon>
        <taxon>Anomura</taxon>
        <taxon>Galatheoidea</taxon>
        <taxon>Porcellanidae</taxon>
        <taxon>Petrolisthes</taxon>
    </lineage>
</organism>
<dbReference type="GO" id="GO:0046983">
    <property type="term" value="F:protein dimerization activity"/>
    <property type="evidence" value="ECO:0007669"/>
    <property type="project" value="InterPro"/>
</dbReference>
<evidence type="ECO:0000259" key="1">
    <source>
        <dbReference type="Pfam" id="PF05699"/>
    </source>
</evidence>
<dbReference type="InterPro" id="IPR012337">
    <property type="entry name" value="RNaseH-like_sf"/>
</dbReference>
<dbReference type="InterPro" id="IPR008906">
    <property type="entry name" value="HATC_C_dom"/>
</dbReference>